<dbReference type="PROSITE" id="PS51281">
    <property type="entry name" value="TAP_C"/>
    <property type="match status" value="1"/>
</dbReference>
<dbReference type="InterPro" id="IPR001734">
    <property type="entry name" value="Na/solute_symporter"/>
</dbReference>
<sequence>MPKRGGGGGQRYNNHNNVGNGPHGGGGSRFSALKDYDEVEDHQRRKDRNKRRVSFKTSQFPHKSDVKLRLQDVRRWDEDDDMTEMTTMNKDRPSSRRRGSPIPRGKFAKLIPNSAGWYQVSYGTMFVLINLSYCIGTPIAAYLILPVFYRLKTASVYEYLELRFGYATRLVASIAFSVQMILYMGIVVYAPALALEAVTGLNQVFSILIVGVVCTIYATLGGMKAVLITDIYQSLLMFAAIFSVIICAGIKAGSLDKVWKAAESAGRIDFGNFSADPTMRHTWFTQIIGGLATYLSIYGVNQTQVQRLLAVRNLRSARAALWWSLPILCLLSLSTCFSGLCIYWYYRNCDPLLEGRISSRDQIMPLFVVDTMGGYTGLAGLFVSGIFCASLSTISSAISSLAAVTVEDYLKPLMRGCAGRTLTDNQTLWYSKLLSVFFGALCVGMSFMAGSIGGLLQAALSIFGIIGGPLLGLFTLGMYVTKANQKGAIAGLLLSLAFSFWIGFGQPKPPIPSLEINANDCPITKTYAHDIFLARNESESEPEHYFYLYRISYAWYASLGFLVAFIGGWLCSCCFAACKWDNNQRIYQDAESKLIKQDLFAPPIAMRLQRKQMPTLVIYNGQIYDKETLLRALLAAMSPHVFIPQYWRTERNCVLFFTDDFEVAERLQQLGRHAQLPDGFRLNPRVRSGVPLVTIDEELKTKMKLVMAKRYNVPTKALDLSHFHTDQDLKPVFCPLFRVNVMSVALDIISENIPDLVAINLNDNNMSTMEAFKGIEKRLPQLKILYLGDNKLPSLAHLLVFRNLAIGELVLKNNPLRSRYKDFQLFVSEVRRKFPKLVKLDGETLPPLVEFDIVDNAALPTAKASYLCDSGGAEVVRQFLDQYFNIFDSGNRQPLLDAYHEHAMLSTTMPSASQAGRLNKFWKFNRNLRRVVPNERDDSRIRLLKTGRLGCVSMLDEWPHTVHERRTFTVDLTIYNPQMIVFTVTGLFKELSGDGDGPAASSVQSYELRHFMRTYVVVPQNTGFCIRNETIFITSATTEQMREFKRSQHLPAPGAASAAGSSILAGRAASTGSGTENSLQNRLQQNQSTQSTQVAMLPPVAAPAAVAGPPSEATKMQMIQAMSAQSQMNLDWSRKCLEETNWDYNHAAFVFEKLFKENKIPAEAFVK</sequence>
<feature type="region of interest" description="Disordered" evidence="18">
    <location>
        <begin position="1"/>
        <end position="60"/>
    </location>
</feature>
<dbReference type="SUPFAM" id="SSF46934">
    <property type="entry name" value="UBA-like"/>
    <property type="match status" value="1"/>
</dbReference>
<feature type="domain" description="TAP-C" evidence="21">
    <location>
        <begin position="1113"/>
        <end position="1167"/>
    </location>
</feature>
<dbReference type="PANTHER" id="PTHR42985">
    <property type="entry name" value="SODIUM-COUPLED MONOCARBOXYLATE TRANSPORTER"/>
    <property type="match status" value="1"/>
</dbReference>
<dbReference type="InterPro" id="IPR032710">
    <property type="entry name" value="NTF2-like_dom_sf"/>
</dbReference>
<dbReference type="InterPro" id="IPR009060">
    <property type="entry name" value="UBA-like_sf"/>
</dbReference>
<dbReference type="OMA" id="YDEVEDH"/>
<evidence type="ECO:0000256" key="12">
    <source>
        <dbReference type="ARBA" id="ARBA00022989"/>
    </source>
</evidence>
<keyword evidence="7" id="KW-0433">Leucine-rich repeat</keyword>
<evidence type="ECO:0000256" key="5">
    <source>
        <dbReference type="ARBA" id="ARBA00022448"/>
    </source>
</evidence>
<dbReference type="Pfam" id="PF03943">
    <property type="entry name" value="TAP_C"/>
    <property type="match status" value="1"/>
</dbReference>
<dbReference type="InterPro" id="IPR038377">
    <property type="entry name" value="Na/Glc_symporter_sf"/>
</dbReference>
<feature type="transmembrane region" description="Helical" evidence="19">
    <location>
        <begin position="381"/>
        <end position="406"/>
    </location>
</feature>
<evidence type="ECO:0000259" key="20">
    <source>
        <dbReference type="PROSITE" id="PS50177"/>
    </source>
</evidence>
<dbReference type="SMR" id="A0A0M4ERH7"/>
<feature type="compositionally biased region" description="Low complexity" evidence="18">
    <location>
        <begin position="1077"/>
        <end position="1092"/>
    </location>
</feature>
<keyword evidence="12 19" id="KW-1133">Transmembrane helix</keyword>
<dbReference type="STRING" id="30019.A0A0M4ERH7"/>
<keyword evidence="5" id="KW-0813">Transport</keyword>
<keyword evidence="9" id="KW-0677">Repeat</keyword>
<evidence type="ECO:0000256" key="15">
    <source>
        <dbReference type="ARBA" id="ARBA00023136"/>
    </source>
</evidence>
<dbReference type="CDD" id="cd00780">
    <property type="entry name" value="NTF2"/>
    <property type="match status" value="1"/>
</dbReference>
<dbReference type="Gene3D" id="3.10.450.50">
    <property type="match status" value="1"/>
</dbReference>
<proteinExistence type="inferred from homology"/>
<keyword evidence="11" id="KW-0694">RNA-binding</keyword>
<dbReference type="FunFam" id="3.80.10.10:FF:000384">
    <property type="entry name" value="Nuclear RNA export factor 1"/>
    <property type="match status" value="1"/>
</dbReference>
<feature type="transmembrane region" description="Helical" evidence="19">
    <location>
        <begin position="487"/>
        <end position="504"/>
    </location>
</feature>
<keyword evidence="8 19" id="KW-0812">Transmembrane</keyword>
<accession>A0A0M4ERH7</accession>
<feature type="transmembrane region" description="Helical" evidence="19">
    <location>
        <begin position="321"/>
        <end position="346"/>
    </location>
</feature>
<evidence type="ECO:0000256" key="11">
    <source>
        <dbReference type="ARBA" id="ARBA00022884"/>
    </source>
</evidence>
<evidence type="ECO:0000313" key="23">
    <source>
        <dbReference type="Proteomes" id="UP000494163"/>
    </source>
</evidence>
<reference evidence="22 23" key="1">
    <citation type="submission" date="2015-08" db="EMBL/GenBank/DDBJ databases">
        <title>Ancestral chromatin configuration constrains chromatin evolution on differentiating sex chromosomes in Drosophila.</title>
        <authorList>
            <person name="Zhou Q."/>
            <person name="Bachtrog D."/>
        </authorList>
    </citation>
    <scope>NUCLEOTIDE SEQUENCE [LARGE SCALE GENOMIC DNA]</scope>
    <source>
        <tissue evidence="22">Whole larvae</tissue>
    </source>
</reference>
<dbReference type="InterPro" id="IPR015245">
    <property type="entry name" value="Tap_RNA-bd"/>
</dbReference>
<gene>
    <name evidence="22" type="ORF">Dbus_chrXg596</name>
</gene>
<dbReference type="AlphaFoldDB" id="A0A0M4ERH7"/>
<evidence type="ECO:0000256" key="16">
    <source>
        <dbReference type="ARBA" id="ARBA00023201"/>
    </source>
</evidence>
<evidence type="ECO:0000313" key="22">
    <source>
        <dbReference type="EMBL" id="ALC48740.1"/>
    </source>
</evidence>
<feature type="transmembrane region" description="Helical" evidence="19">
    <location>
        <begin position="283"/>
        <end position="300"/>
    </location>
</feature>
<comment type="subcellular location">
    <subcellularLocation>
        <location evidence="2">Cell membrane</location>
        <topology evidence="2">Multi-pass membrane protein</topology>
    </subcellularLocation>
    <subcellularLocation>
        <location evidence="1">Nucleus</location>
    </subcellularLocation>
</comment>
<dbReference type="InterPro" id="IPR012677">
    <property type="entry name" value="Nucleotide-bd_a/b_plait_sf"/>
</dbReference>
<feature type="domain" description="NTF2" evidence="20">
    <location>
        <begin position="875"/>
        <end position="1033"/>
    </location>
</feature>
<feature type="transmembrane region" description="Helical" evidence="19">
    <location>
        <begin position="455"/>
        <end position="480"/>
    </location>
</feature>
<evidence type="ECO:0000256" key="10">
    <source>
        <dbReference type="ARBA" id="ARBA00022816"/>
    </source>
</evidence>
<dbReference type="CDD" id="cd14342">
    <property type="entry name" value="UBA_TAP-C"/>
    <property type="match status" value="1"/>
</dbReference>
<dbReference type="GO" id="GO:0005654">
    <property type="term" value="C:nucleoplasm"/>
    <property type="evidence" value="ECO:0007669"/>
    <property type="project" value="UniProtKB-ARBA"/>
</dbReference>
<dbReference type="GO" id="GO:0005886">
    <property type="term" value="C:plasma membrane"/>
    <property type="evidence" value="ECO:0007669"/>
    <property type="project" value="UniProtKB-SubCell"/>
</dbReference>
<dbReference type="Pfam" id="PF09162">
    <property type="entry name" value="Tap-RNA_bind"/>
    <property type="match status" value="1"/>
</dbReference>
<evidence type="ECO:0000256" key="2">
    <source>
        <dbReference type="ARBA" id="ARBA00004651"/>
    </source>
</evidence>
<dbReference type="OrthoDB" id="6132759at2759"/>
<dbReference type="FunFam" id="1.10.8.10:FF:000018">
    <property type="entry name" value="Nuclear RNA export factor 1"/>
    <property type="match status" value="1"/>
</dbReference>
<dbReference type="GO" id="GO:0005635">
    <property type="term" value="C:nuclear envelope"/>
    <property type="evidence" value="ECO:0007669"/>
    <property type="project" value="UniProtKB-ARBA"/>
</dbReference>
<dbReference type="Pfam" id="PF24048">
    <property type="entry name" value="LRR_NXF1-5"/>
    <property type="match status" value="1"/>
</dbReference>
<dbReference type="SUPFAM" id="SSF54427">
    <property type="entry name" value="NTF2-like"/>
    <property type="match status" value="1"/>
</dbReference>
<evidence type="ECO:0000256" key="3">
    <source>
        <dbReference type="ARBA" id="ARBA00006434"/>
    </source>
</evidence>
<comment type="similarity">
    <text evidence="3">Belongs to the sodium:solute symporter (SSF) (TC 2.A.21) family.</text>
</comment>
<keyword evidence="14" id="KW-0406">Ion transport</keyword>
<evidence type="ECO:0000259" key="21">
    <source>
        <dbReference type="PROSITE" id="PS51281"/>
    </source>
</evidence>
<feature type="compositionally biased region" description="Basic residues" evidence="18">
    <location>
        <begin position="45"/>
        <end position="54"/>
    </location>
</feature>
<feature type="transmembrane region" description="Helical" evidence="19">
    <location>
        <begin position="553"/>
        <end position="578"/>
    </location>
</feature>
<evidence type="ECO:0000256" key="7">
    <source>
        <dbReference type="ARBA" id="ARBA00022614"/>
    </source>
</evidence>
<dbReference type="GO" id="GO:0015293">
    <property type="term" value="F:symporter activity"/>
    <property type="evidence" value="ECO:0007669"/>
    <property type="project" value="TreeGrafter"/>
</dbReference>
<evidence type="ECO:0000256" key="4">
    <source>
        <dbReference type="ARBA" id="ARBA00009285"/>
    </source>
</evidence>
<dbReference type="GO" id="GO:0005737">
    <property type="term" value="C:cytoplasm"/>
    <property type="evidence" value="ECO:0007669"/>
    <property type="project" value="InterPro"/>
</dbReference>
<keyword evidence="16" id="KW-0739">Sodium transport</keyword>
<keyword evidence="15 19" id="KW-0472">Membrane</keyword>
<keyword evidence="13" id="KW-0915">Sodium</keyword>
<comment type="similarity">
    <text evidence="4">Belongs to the NXF family.</text>
</comment>
<feature type="transmembrane region" description="Helical" evidence="19">
    <location>
        <begin position="170"/>
        <end position="192"/>
    </location>
</feature>
<evidence type="ECO:0000256" key="6">
    <source>
        <dbReference type="ARBA" id="ARBA00022475"/>
    </source>
</evidence>
<dbReference type="PANTHER" id="PTHR42985:SF40">
    <property type="entry name" value="LD47995P-RELATED"/>
    <property type="match status" value="1"/>
</dbReference>
<feature type="compositionally biased region" description="Basic and acidic residues" evidence="18">
    <location>
        <begin position="32"/>
        <end position="44"/>
    </location>
</feature>
<dbReference type="Gene3D" id="3.80.10.10">
    <property type="entry name" value="Ribonuclease Inhibitor"/>
    <property type="match status" value="1"/>
</dbReference>
<feature type="region of interest" description="Disordered" evidence="18">
    <location>
        <begin position="79"/>
        <end position="103"/>
    </location>
</feature>
<evidence type="ECO:0000256" key="13">
    <source>
        <dbReference type="ARBA" id="ARBA00023053"/>
    </source>
</evidence>
<dbReference type="InterPro" id="IPR018222">
    <property type="entry name" value="Nuclear_transport_factor_2_euk"/>
</dbReference>
<feature type="transmembrane region" description="Helical" evidence="19">
    <location>
        <begin position="235"/>
        <end position="254"/>
    </location>
</feature>
<evidence type="ECO:0000256" key="9">
    <source>
        <dbReference type="ARBA" id="ARBA00022737"/>
    </source>
</evidence>
<dbReference type="EMBL" id="CP012528">
    <property type="protein sequence ID" value="ALC48740.1"/>
    <property type="molecule type" value="Genomic_DNA"/>
</dbReference>
<dbReference type="GO" id="GO:0003723">
    <property type="term" value="F:RNA binding"/>
    <property type="evidence" value="ECO:0007669"/>
    <property type="project" value="UniProtKB-KW"/>
</dbReference>
<keyword evidence="6" id="KW-1003">Cell membrane</keyword>
<dbReference type="Gene3D" id="1.20.1730.10">
    <property type="entry name" value="Sodium/glucose cotransporter"/>
    <property type="match status" value="1"/>
</dbReference>
<dbReference type="GO" id="GO:0006406">
    <property type="term" value="P:mRNA export from nucleus"/>
    <property type="evidence" value="ECO:0007669"/>
    <property type="project" value="InterPro"/>
</dbReference>
<evidence type="ECO:0000256" key="1">
    <source>
        <dbReference type="ARBA" id="ARBA00004123"/>
    </source>
</evidence>
<keyword evidence="10" id="KW-0509">mRNA transport</keyword>
<dbReference type="InterPro" id="IPR005637">
    <property type="entry name" value="TAP_C_dom"/>
</dbReference>
<evidence type="ECO:0000256" key="19">
    <source>
        <dbReference type="SAM" id="Phobius"/>
    </source>
</evidence>
<organism evidence="22 23">
    <name type="scientific">Drosophila busckii</name>
    <name type="common">Fruit fly</name>
    <dbReference type="NCBI Taxonomy" id="30019"/>
    <lineage>
        <taxon>Eukaryota</taxon>
        <taxon>Metazoa</taxon>
        <taxon>Ecdysozoa</taxon>
        <taxon>Arthropoda</taxon>
        <taxon>Hexapoda</taxon>
        <taxon>Insecta</taxon>
        <taxon>Pterygota</taxon>
        <taxon>Neoptera</taxon>
        <taxon>Endopterygota</taxon>
        <taxon>Diptera</taxon>
        <taxon>Brachycera</taxon>
        <taxon>Muscomorpha</taxon>
        <taxon>Ephydroidea</taxon>
        <taxon>Drosophilidae</taxon>
        <taxon>Drosophila</taxon>
    </lineage>
</organism>
<protein>
    <submittedName>
        <fullName evidence="22">CG32669</fullName>
    </submittedName>
</protein>
<evidence type="ECO:0000256" key="18">
    <source>
        <dbReference type="SAM" id="MobiDB-lite"/>
    </source>
</evidence>
<feature type="transmembrane region" description="Helical" evidence="19">
    <location>
        <begin position="125"/>
        <end position="149"/>
    </location>
</feature>
<dbReference type="FunFam" id="3.10.450.50:FF:000004">
    <property type="entry name" value="Nuclear RNA export factor 1"/>
    <property type="match status" value="1"/>
</dbReference>
<dbReference type="SMART" id="SM00804">
    <property type="entry name" value="TAP_C"/>
    <property type="match status" value="1"/>
</dbReference>
<dbReference type="NCBIfam" id="TIGR00813">
    <property type="entry name" value="sss"/>
    <property type="match status" value="1"/>
</dbReference>
<feature type="compositionally biased region" description="Gly residues" evidence="18">
    <location>
        <begin position="1"/>
        <end position="10"/>
    </location>
</feature>
<dbReference type="Proteomes" id="UP000494163">
    <property type="component" value="Chromosome X"/>
</dbReference>
<dbReference type="InterPro" id="IPR051163">
    <property type="entry name" value="Sodium:Solute_Symporter_SSF"/>
</dbReference>
<feature type="transmembrane region" description="Helical" evidence="19">
    <location>
        <begin position="204"/>
        <end position="223"/>
    </location>
</feature>
<dbReference type="InterPro" id="IPR002075">
    <property type="entry name" value="NTF2_dom"/>
</dbReference>
<keyword evidence="17" id="KW-0539">Nucleus</keyword>
<dbReference type="InterPro" id="IPR032675">
    <property type="entry name" value="LRR_dom_sf"/>
</dbReference>
<dbReference type="Pfam" id="PF00474">
    <property type="entry name" value="SSF"/>
    <property type="match status" value="1"/>
</dbReference>
<feature type="region of interest" description="Disordered" evidence="18">
    <location>
        <begin position="1066"/>
        <end position="1092"/>
    </location>
</feature>
<dbReference type="PROSITE" id="PS50177">
    <property type="entry name" value="NTF2_DOMAIN"/>
    <property type="match status" value="1"/>
</dbReference>
<dbReference type="SUPFAM" id="SSF52058">
    <property type="entry name" value="L domain-like"/>
    <property type="match status" value="1"/>
</dbReference>
<dbReference type="SUPFAM" id="SSF54928">
    <property type="entry name" value="RNA-binding domain, RBD"/>
    <property type="match status" value="1"/>
</dbReference>
<evidence type="ECO:0000256" key="8">
    <source>
        <dbReference type="ARBA" id="ARBA00022692"/>
    </source>
</evidence>
<dbReference type="Pfam" id="PF22602">
    <property type="entry name" value="NXF_NTF2"/>
    <property type="match status" value="1"/>
</dbReference>
<dbReference type="InterPro" id="IPR057125">
    <property type="entry name" value="NXF1/2/3/5-like_LRR"/>
</dbReference>
<evidence type="ECO:0000256" key="14">
    <source>
        <dbReference type="ARBA" id="ARBA00023065"/>
    </source>
</evidence>
<dbReference type="GO" id="GO:0006814">
    <property type="term" value="P:sodium ion transport"/>
    <property type="evidence" value="ECO:0007669"/>
    <property type="project" value="UniProtKB-KW"/>
</dbReference>
<keyword evidence="23" id="KW-1185">Reference proteome</keyword>
<dbReference type="CDD" id="cd11492">
    <property type="entry name" value="SLC5sbd_NIS-SMVT"/>
    <property type="match status" value="1"/>
</dbReference>
<dbReference type="InterPro" id="IPR035979">
    <property type="entry name" value="RBD_domain_sf"/>
</dbReference>
<dbReference type="PROSITE" id="PS50283">
    <property type="entry name" value="NA_SOLUT_SYMP_3"/>
    <property type="match status" value="1"/>
</dbReference>
<dbReference type="Gene3D" id="3.30.70.330">
    <property type="match status" value="1"/>
</dbReference>
<dbReference type="Gene3D" id="1.10.8.10">
    <property type="entry name" value="DNA helicase RuvA subunit, C-terminal domain"/>
    <property type="match status" value="1"/>
</dbReference>
<name>A0A0M4ERH7_DROBS</name>
<evidence type="ECO:0000256" key="17">
    <source>
        <dbReference type="ARBA" id="ARBA00023242"/>
    </source>
</evidence>
<feature type="transmembrane region" description="Helical" evidence="19">
    <location>
        <begin position="427"/>
        <end position="449"/>
    </location>
</feature>